<comment type="caution">
    <text evidence="1">The sequence shown here is derived from an EMBL/GenBank/DDBJ whole genome shotgun (WGS) entry which is preliminary data.</text>
</comment>
<dbReference type="AlphaFoldDB" id="A0A972GTD6"/>
<dbReference type="Proteomes" id="UP000641588">
    <property type="component" value="Unassembled WGS sequence"/>
</dbReference>
<keyword evidence="2" id="KW-1185">Reference proteome</keyword>
<organism evidence="1 2">
    <name type="scientific">Paenibacillus foliorum</name>
    <dbReference type="NCBI Taxonomy" id="2654974"/>
    <lineage>
        <taxon>Bacteria</taxon>
        <taxon>Bacillati</taxon>
        <taxon>Bacillota</taxon>
        <taxon>Bacilli</taxon>
        <taxon>Bacillales</taxon>
        <taxon>Paenibacillaceae</taxon>
        <taxon>Paenibacillus</taxon>
    </lineage>
</organism>
<sequence length="113" mass="12843">MSKYMLRLILFSLLLGGLPTVFIGIVSYYSASKDIIENARESKMQLLIQTQMGVEENLKSMEMSACNLLKSGEKHIKAPSRNPIHGHSATGWIFLWTFTHHKLQNKNSSEGYR</sequence>
<evidence type="ECO:0000313" key="2">
    <source>
        <dbReference type="Proteomes" id="UP000641588"/>
    </source>
</evidence>
<dbReference type="RefSeq" id="WP_171654048.1">
    <property type="nucleotide sequence ID" value="NZ_WHOD01000082.1"/>
</dbReference>
<accession>A0A972GTD6</accession>
<proteinExistence type="predicted"/>
<dbReference type="EMBL" id="WHOD01000082">
    <property type="protein sequence ID" value="NOU95825.1"/>
    <property type="molecule type" value="Genomic_DNA"/>
</dbReference>
<evidence type="ECO:0000313" key="1">
    <source>
        <dbReference type="EMBL" id="NOU95825.1"/>
    </source>
</evidence>
<gene>
    <name evidence="1" type="ORF">GC093_21750</name>
</gene>
<reference evidence="1" key="1">
    <citation type="submission" date="2019-10" db="EMBL/GenBank/DDBJ databases">
        <title>Description of Paenibacillus glebae sp. nov.</title>
        <authorList>
            <person name="Carlier A."/>
            <person name="Qi S."/>
        </authorList>
    </citation>
    <scope>NUCLEOTIDE SEQUENCE</scope>
    <source>
        <strain evidence="1">LMG 31456</strain>
    </source>
</reference>
<protein>
    <submittedName>
        <fullName evidence="1">Uncharacterized protein</fullName>
    </submittedName>
</protein>
<name>A0A972GTD6_9BACL</name>